<dbReference type="Gene3D" id="3.40.50.300">
    <property type="entry name" value="P-loop containing nucleotide triphosphate hydrolases"/>
    <property type="match status" value="1"/>
</dbReference>
<dbReference type="PANTHER" id="PTHR36766">
    <property type="entry name" value="PLANT BROAD-SPECTRUM MILDEW RESISTANCE PROTEIN RPW8"/>
    <property type="match status" value="1"/>
</dbReference>
<name>A0ABC8YU90_9POAL</name>
<evidence type="ECO:0000313" key="2">
    <source>
        <dbReference type="EMBL" id="CAL4950300.1"/>
    </source>
</evidence>
<keyword evidence="3" id="KW-1185">Reference proteome</keyword>
<reference evidence="2" key="1">
    <citation type="submission" date="2024-10" db="EMBL/GenBank/DDBJ databases">
        <authorList>
            <person name="Ryan C."/>
        </authorList>
    </citation>
    <scope>NUCLEOTIDE SEQUENCE [LARGE SCALE GENOMIC DNA]</scope>
</reference>
<evidence type="ECO:0000259" key="1">
    <source>
        <dbReference type="Pfam" id="PF00931"/>
    </source>
</evidence>
<dbReference type="Pfam" id="PF00560">
    <property type="entry name" value="LRR_1"/>
    <property type="match status" value="1"/>
</dbReference>
<dbReference type="InterPro" id="IPR002182">
    <property type="entry name" value="NB-ARC"/>
</dbReference>
<dbReference type="EMBL" id="OZ075127">
    <property type="protein sequence ID" value="CAL4950300.1"/>
    <property type="molecule type" value="Genomic_DNA"/>
</dbReference>
<proteinExistence type="predicted"/>
<dbReference type="AlphaFoldDB" id="A0ABC8YU90"/>
<dbReference type="PANTHER" id="PTHR36766:SF73">
    <property type="entry name" value="NB-ARC DOMAIN-CONTAINING PROTEIN"/>
    <property type="match status" value="1"/>
</dbReference>
<dbReference type="InterPro" id="IPR001611">
    <property type="entry name" value="Leu-rich_rpt"/>
</dbReference>
<protein>
    <recommendedName>
        <fullName evidence="1">NB-ARC domain-containing protein</fullName>
    </recommendedName>
</protein>
<sequence length="954" mass="105565">MAQISDVAHALAVFDAARQEMAWAHSGDFTGVPEPMKGAVCTISEVLNEAEMRWVTSTTSSEEEKTKTKTVVVVEEEIKDWLVMLKEVACEMRAMARKELLLEAECRVDDKQSARCLPCLPRGTKTTSRTVVPTTTIDAVAGKLEKLKKQYHERFGNTTTGLPLTTCTAETPPCIGGEEETTTIIVAADVLVRGDDKQRIIDIITTADQILNTDDDDYSPATILPIFGPPCVGKTHLVKSVLGDERFRDYLKVMISMTKGKGWEFIVEEIFRETMTLPSERWHVRSGGLYSTKYLTNLVRDELNKLDKRLLLVLDDLMGCSKGQDEDDVLEDLRRFLYDVDNRVIAIVVTRSEAIAEYMSKTLKPYRLHPMSDDMCWEIIKGTACGGLQQTRTAGDQGEGAAVAEMMGHEIASKCSGLPLAAKALGRYYLQSSSVKPQEWAENPDIWNIRRGGSFPLAAPPFHSLFVFTRLRQSCSSSRLGAESWLSFAYCAFVLPKGKGHSLVARDLLNHWCSLGIATRQRGTSCVSELLDRSLLLRENPSLTVAATLLTWESLIHDFASYHFGNVWVVVNRIRNGATPQSSSANKSISSSRAYMALNVAATLLRIEDLMHDFASYLLGDRLIVVDGRQNGATPPSSSVNKSSSSSSAYLALVRNLDAKPLVDISSALPAGILALRFEDCRETELSDGEFASAKYACLRLLDLSGCSTNNKKLPESIRHLKQLRYLKAPGIQDQVFPKPIITGLHELRYLDLQGSCQLADLTDAFQRLGNLRHLYLSGCSGLKALPASFGRLWRLELLDLSACSGLESLPDDSFGWLRSLRHLDLAGCSGLKALPGSFERLAGVLWHLDLSRCSGLELLPSSLGGFSELRHLDLSELSGITRFPNRWPEKLVHLDLSGCSELTDMAPIYRIDRLRYLDLSGCSRLEVPSEGFLEDIRRNRKGRASGPKDASLK</sequence>
<accession>A0ABC8YU90</accession>
<dbReference type="InterPro" id="IPR027417">
    <property type="entry name" value="P-loop_NTPase"/>
</dbReference>
<dbReference type="Gene3D" id="3.80.10.10">
    <property type="entry name" value="Ribonuclease Inhibitor"/>
    <property type="match status" value="1"/>
</dbReference>
<dbReference type="SUPFAM" id="SSF52540">
    <property type="entry name" value="P-loop containing nucleoside triphosphate hydrolases"/>
    <property type="match status" value="1"/>
</dbReference>
<dbReference type="Pfam" id="PF00931">
    <property type="entry name" value="NB-ARC"/>
    <property type="match status" value="1"/>
</dbReference>
<organism evidence="2 3">
    <name type="scientific">Urochloa decumbens</name>
    <dbReference type="NCBI Taxonomy" id="240449"/>
    <lineage>
        <taxon>Eukaryota</taxon>
        <taxon>Viridiplantae</taxon>
        <taxon>Streptophyta</taxon>
        <taxon>Embryophyta</taxon>
        <taxon>Tracheophyta</taxon>
        <taxon>Spermatophyta</taxon>
        <taxon>Magnoliopsida</taxon>
        <taxon>Liliopsida</taxon>
        <taxon>Poales</taxon>
        <taxon>Poaceae</taxon>
        <taxon>PACMAD clade</taxon>
        <taxon>Panicoideae</taxon>
        <taxon>Panicodae</taxon>
        <taxon>Paniceae</taxon>
        <taxon>Melinidinae</taxon>
        <taxon>Urochloa</taxon>
    </lineage>
</organism>
<feature type="domain" description="NB-ARC" evidence="1">
    <location>
        <begin position="219"/>
        <end position="382"/>
    </location>
</feature>
<evidence type="ECO:0000313" key="3">
    <source>
        <dbReference type="Proteomes" id="UP001497457"/>
    </source>
</evidence>
<dbReference type="InterPro" id="IPR032675">
    <property type="entry name" value="LRR_dom_sf"/>
</dbReference>
<dbReference type="SUPFAM" id="SSF52058">
    <property type="entry name" value="L domain-like"/>
    <property type="match status" value="1"/>
</dbReference>
<dbReference type="Proteomes" id="UP001497457">
    <property type="component" value="Chromosome 17b"/>
</dbReference>
<dbReference type="PRINTS" id="PR00364">
    <property type="entry name" value="DISEASERSIST"/>
</dbReference>
<gene>
    <name evidence="2" type="ORF">URODEC1_LOCUS38300</name>
</gene>